<organism evidence="1">
    <name type="scientific">Streptomyces iranensis</name>
    <dbReference type="NCBI Taxonomy" id="576784"/>
    <lineage>
        <taxon>Bacteria</taxon>
        <taxon>Bacillati</taxon>
        <taxon>Actinomycetota</taxon>
        <taxon>Actinomycetes</taxon>
        <taxon>Kitasatosporales</taxon>
        <taxon>Streptomycetaceae</taxon>
        <taxon>Streptomyces</taxon>
        <taxon>Streptomyces violaceusniger group</taxon>
    </lineage>
</organism>
<name>A0A060ZZX1_9ACTN</name>
<dbReference type="EMBL" id="JAGGLR010000023">
    <property type="protein sequence ID" value="MBP2066182.1"/>
    <property type="molecule type" value="Genomic_DNA"/>
</dbReference>
<evidence type="ECO:0000313" key="3">
    <source>
        <dbReference type="Proteomes" id="UP000756710"/>
    </source>
</evidence>
<evidence type="ECO:0000313" key="1">
    <source>
        <dbReference type="EMBL" id="CDR13096.1"/>
    </source>
</evidence>
<proteinExistence type="predicted"/>
<gene>
    <name evidence="2" type="ORF">J2Z30_007230</name>
    <name evidence="1" type="ORF">SIRAN7893</name>
</gene>
<accession>A0A060ZZX1</accession>
<dbReference type="AlphaFoldDB" id="A0A060ZZX1"/>
<keyword evidence="3" id="KW-1185">Reference proteome</keyword>
<dbReference type="Proteomes" id="UP000756710">
    <property type="component" value="Unassembled WGS sequence"/>
</dbReference>
<dbReference type="HOGENOM" id="CLU_2221734_0_0_11"/>
<protein>
    <submittedName>
        <fullName evidence="1">Radical SAM family protein</fullName>
    </submittedName>
</protein>
<dbReference type="EMBL" id="LK022848">
    <property type="protein sequence ID" value="CDR13096.1"/>
    <property type="molecule type" value="Genomic_DNA"/>
</dbReference>
<sequence length="106" mass="11394">MRFNVSPKPAHSGDPAARRLAPRALTALAAVPGTAFEFVCRSPEDLAEVADVVERHGTAPVWVMSEGQTPDELSLRPAALGDAVIARGWNLTTRLHVAVWGDRRGK</sequence>
<reference evidence="2 3" key="2">
    <citation type="submission" date="2021-03" db="EMBL/GenBank/DDBJ databases">
        <title>Genomic Encyclopedia of Type Strains, Phase IV (KMG-IV): sequencing the most valuable type-strain genomes for metagenomic binning, comparative biology and taxonomic classification.</title>
        <authorList>
            <person name="Goeker M."/>
        </authorList>
    </citation>
    <scope>NUCLEOTIDE SEQUENCE [LARGE SCALE GENOMIC DNA]</scope>
    <source>
        <strain evidence="2 3">DSM 41954</strain>
    </source>
</reference>
<dbReference type="RefSeq" id="WP_052701667.1">
    <property type="nucleotide sequence ID" value="NZ_BAABDR010000086.1"/>
</dbReference>
<reference evidence="1" key="1">
    <citation type="submission" date="2014-05" db="EMBL/GenBank/DDBJ databases">
        <authorList>
            <person name="Horn Fabian"/>
        </authorList>
    </citation>
    <scope>NUCLEOTIDE SEQUENCE</scope>
</reference>
<evidence type="ECO:0000313" key="2">
    <source>
        <dbReference type="EMBL" id="MBP2066182.1"/>
    </source>
</evidence>